<dbReference type="InterPro" id="IPR011049">
    <property type="entry name" value="Serralysin-like_metalloprot_C"/>
</dbReference>
<dbReference type="InterPro" id="IPR038255">
    <property type="entry name" value="PBS_linker_sf"/>
</dbReference>
<protein>
    <submittedName>
        <fullName evidence="2">DUF4214 domain-containing protein</fullName>
    </submittedName>
</protein>
<accession>A0A6L3ST27</accession>
<dbReference type="Gene3D" id="2.150.10.10">
    <property type="entry name" value="Serralysin-like metalloprotease, C-terminal"/>
    <property type="match status" value="1"/>
</dbReference>
<feature type="domain" description="DUF4214" evidence="1">
    <location>
        <begin position="283"/>
        <end position="353"/>
    </location>
</feature>
<dbReference type="RefSeq" id="WP_151004462.1">
    <property type="nucleotide sequence ID" value="NZ_BPQY01000039.1"/>
</dbReference>
<dbReference type="SUPFAM" id="SSF51120">
    <property type="entry name" value="beta-Roll"/>
    <property type="match status" value="1"/>
</dbReference>
<keyword evidence="3" id="KW-1185">Reference proteome</keyword>
<dbReference type="OrthoDB" id="7967341at2"/>
<organism evidence="2 3">
    <name type="scientific">Methylobacterium soli</name>
    <dbReference type="NCBI Taxonomy" id="553447"/>
    <lineage>
        <taxon>Bacteria</taxon>
        <taxon>Pseudomonadati</taxon>
        <taxon>Pseudomonadota</taxon>
        <taxon>Alphaproteobacteria</taxon>
        <taxon>Hyphomicrobiales</taxon>
        <taxon>Methylobacteriaceae</taxon>
        <taxon>Methylobacterium</taxon>
    </lineage>
</organism>
<dbReference type="Pfam" id="PF13946">
    <property type="entry name" value="DUF4214"/>
    <property type="match status" value="1"/>
</dbReference>
<dbReference type="Proteomes" id="UP000474159">
    <property type="component" value="Unassembled WGS sequence"/>
</dbReference>
<dbReference type="Gene3D" id="1.10.3130.20">
    <property type="entry name" value="Phycobilisome linker domain"/>
    <property type="match status" value="1"/>
</dbReference>
<evidence type="ECO:0000259" key="1">
    <source>
        <dbReference type="Pfam" id="PF13946"/>
    </source>
</evidence>
<reference evidence="2 3" key="1">
    <citation type="submission" date="2019-09" db="EMBL/GenBank/DDBJ databases">
        <title>YIM 48816 draft genome.</title>
        <authorList>
            <person name="Jiang L."/>
        </authorList>
    </citation>
    <scope>NUCLEOTIDE SEQUENCE [LARGE SCALE GENOMIC DNA]</scope>
    <source>
        <strain evidence="2 3">YIM 48816</strain>
    </source>
</reference>
<dbReference type="GO" id="GO:0005509">
    <property type="term" value="F:calcium ion binding"/>
    <property type="evidence" value="ECO:0007669"/>
    <property type="project" value="InterPro"/>
</dbReference>
<evidence type="ECO:0000313" key="2">
    <source>
        <dbReference type="EMBL" id="KAB1072889.1"/>
    </source>
</evidence>
<evidence type="ECO:0000313" key="3">
    <source>
        <dbReference type="Proteomes" id="UP000474159"/>
    </source>
</evidence>
<dbReference type="InterPro" id="IPR001343">
    <property type="entry name" value="Hemolysn_Ca-bd"/>
</dbReference>
<proteinExistence type="predicted"/>
<dbReference type="EMBL" id="VZZK01000046">
    <property type="protein sequence ID" value="KAB1072889.1"/>
    <property type="molecule type" value="Genomic_DNA"/>
</dbReference>
<dbReference type="InterPro" id="IPR025282">
    <property type="entry name" value="DUF4214"/>
</dbReference>
<gene>
    <name evidence="2" type="ORF">F6X53_27720</name>
</gene>
<name>A0A6L3ST27_9HYPH</name>
<dbReference type="Pfam" id="PF00353">
    <property type="entry name" value="HemolysinCabind"/>
    <property type="match status" value="1"/>
</dbReference>
<sequence length="369" mass="36585">MASLLGGLLGTVDNTLNGLLGNGTSNNGTILNLDLGSLANIGIGAGGTTSVIAIDGTVGTTAATPTSPVIDLGIDLGTGLTGGNGGLLGGLLGGGTSGNGGGLIPDTVDALLGTVGTLTGVLTGGAGGGTGGGGGTVPINPGTPGQVITGTEGADRLDGTNGNDTIKGLGGRDVIVGNGGNDMVDGGAGLDSFLVSGPISSYNAASQNGVLALQNKSTGEIDYLMQVERIGFSDSKALALDFNGNAGQGFRLYQAALDRAPDAGGLKFHVSSLDSGLSLHDDAQIFLNSTEFQQKYGANLSDQSYVTALYANTLHRAPDAGGFAYWTNQLATHAQDRATVLTGFSESVENHNQTDAQLQNGILLDYSVA</sequence>
<dbReference type="AlphaFoldDB" id="A0A6L3ST27"/>
<comment type="caution">
    <text evidence="2">The sequence shown here is derived from an EMBL/GenBank/DDBJ whole genome shotgun (WGS) entry which is preliminary data.</text>
</comment>